<dbReference type="Proteomes" id="UP000178533">
    <property type="component" value="Unassembled WGS sequence"/>
</dbReference>
<keyword evidence="1" id="KW-1133">Transmembrane helix</keyword>
<protein>
    <submittedName>
        <fullName evidence="2">Uncharacterized protein</fullName>
    </submittedName>
</protein>
<keyword evidence="1" id="KW-0472">Membrane</keyword>
<feature type="transmembrane region" description="Helical" evidence="1">
    <location>
        <begin position="42"/>
        <end position="61"/>
    </location>
</feature>
<keyword evidence="1" id="KW-0812">Transmembrane</keyword>
<dbReference type="AlphaFoldDB" id="A0A1F7XBK0"/>
<sequence length="63" mass="6736">MAKKWKGMNNNAGAGAVYGLGLIGALVYYIQQAHSLGEGLLGFLKALVWPALLIHKILGLLKM</sequence>
<evidence type="ECO:0000313" key="3">
    <source>
        <dbReference type="Proteomes" id="UP000178533"/>
    </source>
</evidence>
<name>A0A1F7XBK0_9BACT</name>
<comment type="caution">
    <text evidence="2">The sequence shown here is derived from an EMBL/GenBank/DDBJ whole genome shotgun (WGS) entry which is preliminary data.</text>
</comment>
<dbReference type="EMBL" id="MGFT01000003">
    <property type="protein sequence ID" value="OGM12391.1"/>
    <property type="molecule type" value="Genomic_DNA"/>
</dbReference>
<feature type="transmembrane region" description="Helical" evidence="1">
    <location>
        <begin position="12"/>
        <end position="30"/>
    </location>
</feature>
<proteinExistence type="predicted"/>
<evidence type="ECO:0000256" key="1">
    <source>
        <dbReference type="SAM" id="Phobius"/>
    </source>
</evidence>
<reference evidence="2 3" key="1">
    <citation type="journal article" date="2016" name="Nat. Commun.">
        <title>Thousands of microbial genomes shed light on interconnected biogeochemical processes in an aquifer system.</title>
        <authorList>
            <person name="Anantharaman K."/>
            <person name="Brown C.T."/>
            <person name="Hug L.A."/>
            <person name="Sharon I."/>
            <person name="Castelle C.J."/>
            <person name="Probst A.J."/>
            <person name="Thomas B.C."/>
            <person name="Singh A."/>
            <person name="Wilkins M.J."/>
            <person name="Karaoz U."/>
            <person name="Brodie E.L."/>
            <person name="Williams K.H."/>
            <person name="Hubbard S.S."/>
            <person name="Banfield J.F."/>
        </authorList>
    </citation>
    <scope>NUCLEOTIDE SEQUENCE [LARGE SCALE GENOMIC DNA]</scope>
</reference>
<organism evidence="2 3">
    <name type="scientific">Candidatus Woesebacteria bacterium RBG_16_36_11</name>
    <dbReference type="NCBI Taxonomy" id="1802481"/>
    <lineage>
        <taxon>Bacteria</taxon>
        <taxon>Candidatus Woeseibacteriota</taxon>
    </lineage>
</organism>
<evidence type="ECO:0000313" key="2">
    <source>
        <dbReference type="EMBL" id="OGM12391.1"/>
    </source>
</evidence>
<gene>
    <name evidence="2" type="ORF">A2W13_01985</name>
</gene>
<accession>A0A1F7XBK0</accession>